<dbReference type="VEuPathDB" id="FungiDB:AFUB_073820"/>
<protein>
    <submittedName>
        <fullName evidence="2">Uncharacterized protein</fullName>
    </submittedName>
</protein>
<dbReference type="Proteomes" id="UP000001699">
    <property type="component" value="Unassembled WGS sequence"/>
</dbReference>
<proteinExistence type="predicted"/>
<sequence>MLSLKHKGIEDNDLEYFDQYRQGSPSNLSRNFIMNLKTITILLSLCQTLFAVPIQGSQKDKRQGLGGFNFGDLASMGTSGTSAGSNTNPFGSLFSGIIPSTSSSGSSAGTGNMILPAGALTSGSQTGNDETNQGQSGSGDFSQGGEDGEEAAAVAVQDGNEGDGPEDETVA</sequence>
<feature type="compositionally biased region" description="Polar residues" evidence="1">
    <location>
        <begin position="121"/>
        <end position="132"/>
    </location>
</feature>
<gene>
    <name evidence="2" type="ORF">AFUB_073820</name>
</gene>
<organism evidence="2 3">
    <name type="scientific">Aspergillus fumigatus (strain CBS 144.89 / FGSC A1163 / CEA10)</name>
    <name type="common">Neosartorya fumigata</name>
    <dbReference type="NCBI Taxonomy" id="451804"/>
    <lineage>
        <taxon>Eukaryota</taxon>
        <taxon>Fungi</taxon>
        <taxon>Dikarya</taxon>
        <taxon>Ascomycota</taxon>
        <taxon>Pezizomycotina</taxon>
        <taxon>Eurotiomycetes</taxon>
        <taxon>Eurotiomycetidae</taxon>
        <taxon>Eurotiales</taxon>
        <taxon>Aspergillaceae</taxon>
        <taxon>Aspergillus</taxon>
        <taxon>Aspergillus subgen. Fumigati</taxon>
    </lineage>
</organism>
<dbReference type="AlphaFoldDB" id="B0Y7H4"/>
<evidence type="ECO:0000313" key="2">
    <source>
        <dbReference type="EMBL" id="EDP49355.1"/>
    </source>
</evidence>
<keyword evidence="3" id="KW-1185">Reference proteome</keyword>
<name>B0Y7H4_ASPFC</name>
<dbReference type="HOGENOM" id="CLU_1854802_0_0_1"/>
<feature type="compositionally biased region" description="Low complexity" evidence="1">
    <location>
        <begin position="101"/>
        <end position="111"/>
    </location>
</feature>
<evidence type="ECO:0000256" key="1">
    <source>
        <dbReference type="SAM" id="MobiDB-lite"/>
    </source>
</evidence>
<accession>B0Y7H4</accession>
<feature type="compositionally biased region" description="Low complexity" evidence="1">
    <location>
        <begin position="133"/>
        <end position="144"/>
    </location>
</feature>
<evidence type="ECO:0000313" key="3">
    <source>
        <dbReference type="Proteomes" id="UP000001699"/>
    </source>
</evidence>
<dbReference type="OrthoDB" id="4507600at2759"/>
<feature type="region of interest" description="Disordered" evidence="1">
    <location>
        <begin position="101"/>
        <end position="171"/>
    </location>
</feature>
<dbReference type="EMBL" id="DS499599">
    <property type="protein sequence ID" value="EDP49355.1"/>
    <property type="molecule type" value="Genomic_DNA"/>
</dbReference>
<feature type="compositionally biased region" description="Acidic residues" evidence="1">
    <location>
        <begin position="160"/>
        <end position="171"/>
    </location>
</feature>
<reference evidence="2 3" key="1">
    <citation type="journal article" date="2008" name="PLoS Genet.">
        <title>Genomic islands in the pathogenic filamentous fungus Aspergillus fumigatus.</title>
        <authorList>
            <person name="Fedorova N.D."/>
            <person name="Khaldi N."/>
            <person name="Joardar V.S."/>
            <person name="Maiti R."/>
            <person name="Amedeo P."/>
            <person name="Anderson M.J."/>
            <person name="Crabtree J."/>
            <person name="Silva J.C."/>
            <person name="Badger J.H."/>
            <person name="Albarraq A."/>
            <person name="Angiuoli S."/>
            <person name="Bussey H."/>
            <person name="Bowyer P."/>
            <person name="Cotty P.J."/>
            <person name="Dyer P.S."/>
            <person name="Egan A."/>
            <person name="Galens K."/>
            <person name="Fraser-Liggett C.M."/>
            <person name="Haas B.J."/>
            <person name="Inman J.M."/>
            <person name="Kent R."/>
            <person name="Lemieux S."/>
            <person name="Malavazi I."/>
            <person name="Orvis J."/>
            <person name="Roemer T."/>
            <person name="Ronning C.M."/>
            <person name="Sundaram J.P."/>
            <person name="Sutton G."/>
            <person name="Turner G."/>
            <person name="Venter J.C."/>
            <person name="White O.R."/>
            <person name="Whitty B.R."/>
            <person name="Youngman P."/>
            <person name="Wolfe K.H."/>
            <person name="Goldman G.H."/>
            <person name="Wortman J.R."/>
            <person name="Jiang B."/>
            <person name="Denning D.W."/>
            <person name="Nierman W.C."/>
        </authorList>
    </citation>
    <scope>NUCLEOTIDE SEQUENCE [LARGE SCALE GENOMIC DNA]</scope>
    <source>
        <strain evidence="3">CBS 144.89 / FGSC A1163 / CEA10</strain>
    </source>
</reference>